<dbReference type="PANTHER" id="PTHR13356:SF0">
    <property type="entry name" value="SOSS COMPLEX SUBUNIT B HOMOLOG"/>
    <property type="match status" value="1"/>
</dbReference>
<keyword evidence="1" id="KW-0238">DNA-binding</keyword>
<dbReference type="KEGG" id="dpte:113795734"/>
<dbReference type="InParanoid" id="A0A6P6YAW0"/>
<keyword evidence="3" id="KW-1185">Reference proteome</keyword>
<dbReference type="GO" id="GO:0010212">
    <property type="term" value="P:response to ionizing radiation"/>
    <property type="evidence" value="ECO:0007669"/>
    <property type="project" value="TreeGrafter"/>
</dbReference>
<dbReference type="GO" id="GO:0070876">
    <property type="term" value="C:SOSS complex"/>
    <property type="evidence" value="ECO:0007669"/>
    <property type="project" value="TreeGrafter"/>
</dbReference>
<evidence type="ECO:0000256" key="1">
    <source>
        <dbReference type="ARBA" id="ARBA00023125"/>
    </source>
</evidence>
<accession>A0A6P6YAW0</accession>
<dbReference type="PANTHER" id="PTHR13356">
    <property type="entry name" value="OB FOLD NUCLEIC ACID BINDING PROTEIN-RELATED"/>
    <property type="match status" value="1"/>
</dbReference>
<reference evidence="4" key="1">
    <citation type="submission" date="2025-08" db="UniProtKB">
        <authorList>
            <consortium name="RefSeq"/>
        </authorList>
    </citation>
    <scope>IDENTIFICATION</scope>
    <source>
        <strain evidence="4">Airmid</strain>
    </source>
</reference>
<dbReference type="OMA" id="GDICHIT"/>
<dbReference type="RefSeq" id="XP_027201744.1">
    <property type="nucleotide sequence ID" value="XM_027345943.1"/>
</dbReference>
<dbReference type="GO" id="GO:0000724">
    <property type="term" value="P:double-strand break repair via homologous recombination"/>
    <property type="evidence" value="ECO:0007669"/>
    <property type="project" value="TreeGrafter"/>
</dbReference>
<dbReference type="InterPro" id="IPR051231">
    <property type="entry name" value="SOSS-B"/>
</dbReference>
<dbReference type="AlphaFoldDB" id="A0A6P6YAW0"/>
<feature type="region of interest" description="Disordered" evidence="2">
    <location>
        <begin position="116"/>
        <end position="153"/>
    </location>
</feature>
<gene>
    <name evidence="4" type="primary">LOC113795734</name>
</gene>
<protein>
    <submittedName>
        <fullName evidence="4">SOSS complex subunit B1-like</fullName>
    </submittedName>
</protein>
<dbReference type="GO" id="GO:0005694">
    <property type="term" value="C:chromosome"/>
    <property type="evidence" value="ECO:0007669"/>
    <property type="project" value="UniProtKB-ARBA"/>
</dbReference>
<proteinExistence type="predicted"/>
<name>A0A6P6YAW0_DERPT</name>
<dbReference type="FunCoup" id="A0A6P6YAW0">
    <property type="interactions" value="536"/>
</dbReference>
<dbReference type="Gene3D" id="2.40.50.140">
    <property type="entry name" value="Nucleic acid-binding proteins"/>
    <property type="match status" value="1"/>
</dbReference>
<dbReference type="GO" id="GO:0044818">
    <property type="term" value="P:mitotic G2/M transition checkpoint"/>
    <property type="evidence" value="ECO:0007669"/>
    <property type="project" value="TreeGrafter"/>
</dbReference>
<feature type="compositionally biased region" description="Low complexity" evidence="2">
    <location>
        <begin position="123"/>
        <end position="153"/>
    </location>
</feature>
<dbReference type="SUPFAM" id="SSF50249">
    <property type="entry name" value="Nucleic acid-binding proteins"/>
    <property type="match status" value="1"/>
</dbReference>
<dbReference type="Proteomes" id="UP000515146">
    <property type="component" value="Unplaced"/>
</dbReference>
<evidence type="ECO:0000256" key="2">
    <source>
        <dbReference type="SAM" id="MobiDB-lite"/>
    </source>
</evidence>
<dbReference type="OrthoDB" id="295715at2759"/>
<evidence type="ECO:0000313" key="3">
    <source>
        <dbReference type="Proteomes" id="UP000515146"/>
    </source>
</evidence>
<sequence>MGYSINQINMTDKIDSIKDIKAPSNKLNVIAIAVEIVSRLITKDNHEIRVMRFADRTGCINMCLYDELGATVQPGDICHITRCYATFHKGALTLYMGRHGKLTKIGEFCMTFTETPNMSDGDPSTLSSPSTSSTSTSSSSSSSSTSSGPPTNS</sequence>
<organism evidence="3 4">
    <name type="scientific">Dermatophagoides pteronyssinus</name>
    <name type="common">European house dust mite</name>
    <dbReference type="NCBI Taxonomy" id="6956"/>
    <lineage>
        <taxon>Eukaryota</taxon>
        <taxon>Metazoa</taxon>
        <taxon>Ecdysozoa</taxon>
        <taxon>Arthropoda</taxon>
        <taxon>Chelicerata</taxon>
        <taxon>Arachnida</taxon>
        <taxon>Acari</taxon>
        <taxon>Acariformes</taxon>
        <taxon>Sarcoptiformes</taxon>
        <taxon>Astigmata</taxon>
        <taxon>Psoroptidia</taxon>
        <taxon>Analgoidea</taxon>
        <taxon>Pyroglyphidae</taxon>
        <taxon>Dermatophagoidinae</taxon>
        <taxon>Dermatophagoides</taxon>
    </lineage>
</organism>
<evidence type="ECO:0000313" key="4">
    <source>
        <dbReference type="RefSeq" id="XP_027201744.1"/>
    </source>
</evidence>
<dbReference type="InterPro" id="IPR012340">
    <property type="entry name" value="NA-bd_OB-fold"/>
</dbReference>
<dbReference type="FunFam" id="2.40.50.140:FF:000072">
    <property type="entry name" value="SOSS complex subunit B2"/>
    <property type="match status" value="1"/>
</dbReference>
<dbReference type="GO" id="GO:0003677">
    <property type="term" value="F:DNA binding"/>
    <property type="evidence" value="ECO:0007669"/>
    <property type="project" value="UniProtKB-KW"/>
</dbReference>